<proteinExistence type="predicted"/>
<name>A0A1G2QVP9_9BACT</name>
<dbReference type="Proteomes" id="UP000178065">
    <property type="component" value="Unassembled WGS sequence"/>
</dbReference>
<gene>
    <name evidence="2" type="ORF">A2672_02140</name>
</gene>
<feature type="transmembrane region" description="Helical" evidence="1">
    <location>
        <begin position="48"/>
        <end position="73"/>
    </location>
</feature>
<sequence length="91" mass="10351">MNTFTIVCVIVAALSFYFAAGAWVVEFWKRNILFPFHFDRQYRRTPTASIAGIAALCLFWPIAVVLGILFLAFEPRVKTKKVIISHGFLGR</sequence>
<evidence type="ECO:0000256" key="1">
    <source>
        <dbReference type="SAM" id="Phobius"/>
    </source>
</evidence>
<keyword evidence="1" id="KW-0812">Transmembrane</keyword>
<evidence type="ECO:0000313" key="3">
    <source>
        <dbReference type="Proteomes" id="UP000178065"/>
    </source>
</evidence>
<comment type="caution">
    <text evidence="2">The sequence shown here is derived from an EMBL/GenBank/DDBJ whole genome shotgun (WGS) entry which is preliminary data.</text>
</comment>
<keyword evidence="1" id="KW-0472">Membrane</keyword>
<accession>A0A1G2QVP9</accession>
<reference evidence="2 3" key="1">
    <citation type="journal article" date="2016" name="Nat. Commun.">
        <title>Thousands of microbial genomes shed light on interconnected biogeochemical processes in an aquifer system.</title>
        <authorList>
            <person name="Anantharaman K."/>
            <person name="Brown C.T."/>
            <person name="Hug L.A."/>
            <person name="Sharon I."/>
            <person name="Castelle C.J."/>
            <person name="Probst A.J."/>
            <person name="Thomas B.C."/>
            <person name="Singh A."/>
            <person name="Wilkins M.J."/>
            <person name="Karaoz U."/>
            <person name="Brodie E.L."/>
            <person name="Williams K.H."/>
            <person name="Hubbard S.S."/>
            <person name="Banfield J.F."/>
        </authorList>
    </citation>
    <scope>NUCLEOTIDE SEQUENCE [LARGE SCALE GENOMIC DNA]</scope>
</reference>
<protein>
    <submittedName>
        <fullName evidence="2">Uncharacterized protein</fullName>
    </submittedName>
</protein>
<evidence type="ECO:0000313" key="2">
    <source>
        <dbReference type="EMBL" id="OHA64646.1"/>
    </source>
</evidence>
<organism evidence="2 3">
    <name type="scientific">Candidatus Wildermuthbacteria bacterium RIFCSPHIGHO2_01_FULL_49_22b</name>
    <dbReference type="NCBI Taxonomy" id="1802448"/>
    <lineage>
        <taxon>Bacteria</taxon>
        <taxon>Candidatus Wildermuthiibacteriota</taxon>
    </lineage>
</organism>
<dbReference type="EMBL" id="MHTT01000030">
    <property type="protein sequence ID" value="OHA64646.1"/>
    <property type="molecule type" value="Genomic_DNA"/>
</dbReference>
<dbReference type="AlphaFoldDB" id="A0A1G2QVP9"/>
<keyword evidence="1" id="KW-1133">Transmembrane helix</keyword>